<feature type="region of interest" description="Disordered" evidence="7">
    <location>
        <begin position="27"/>
        <end position="46"/>
    </location>
</feature>
<protein>
    <recommendedName>
        <fullName evidence="3">Dynactin subunit 6</fullName>
    </recommendedName>
</protein>
<organism evidence="8 9">
    <name type="scientific">Viridothelium virens</name>
    <name type="common">Speckled blister lichen</name>
    <name type="synonym">Trypethelium virens</name>
    <dbReference type="NCBI Taxonomy" id="1048519"/>
    <lineage>
        <taxon>Eukaryota</taxon>
        <taxon>Fungi</taxon>
        <taxon>Dikarya</taxon>
        <taxon>Ascomycota</taxon>
        <taxon>Pezizomycotina</taxon>
        <taxon>Dothideomycetes</taxon>
        <taxon>Dothideomycetes incertae sedis</taxon>
        <taxon>Trypetheliales</taxon>
        <taxon>Trypetheliaceae</taxon>
        <taxon>Viridothelium</taxon>
    </lineage>
</organism>
<evidence type="ECO:0000256" key="3">
    <source>
        <dbReference type="ARBA" id="ARBA00016573"/>
    </source>
</evidence>
<dbReference type="GO" id="GO:0070840">
    <property type="term" value="F:dynein complex binding"/>
    <property type="evidence" value="ECO:0007669"/>
    <property type="project" value="TreeGrafter"/>
</dbReference>
<dbReference type="Proteomes" id="UP000800092">
    <property type="component" value="Unassembled WGS sequence"/>
</dbReference>
<evidence type="ECO:0000256" key="4">
    <source>
        <dbReference type="ARBA" id="ARBA00022490"/>
    </source>
</evidence>
<reference evidence="8" key="1">
    <citation type="journal article" date="2020" name="Stud. Mycol.">
        <title>101 Dothideomycetes genomes: a test case for predicting lifestyles and emergence of pathogens.</title>
        <authorList>
            <person name="Haridas S."/>
            <person name="Albert R."/>
            <person name="Binder M."/>
            <person name="Bloem J."/>
            <person name="Labutti K."/>
            <person name="Salamov A."/>
            <person name="Andreopoulos B."/>
            <person name="Baker S."/>
            <person name="Barry K."/>
            <person name="Bills G."/>
            <person name="Bluhm B."/>
            <person name="Cannon C."/>
            <person name="Castanera R."/>
            <person name="Culley D."/>
            <person name="Daum C."/>
            <person name="Ezra D."/>
            <person name="Gonzalez J."/>
            <person name="Henrissat B."/>
            <person name="Kuo A."/>
            <person name="Liang C."/>
            <person name="Lipzen A."/>
            <person name="Lutzoni F."/>
            <person name="Magnuson J."/>
            <person name="Mondo S."/>
            <person name="Nolan M."/>
            <person name="Ohm R."/>
            <person name="Pangilinan J."/>
            <person name="Park H.-J."/>
            <person name="Ramirez L."/>
            <person name="Alfaro M."/>
            <person name="Sun H."/>
            <person name="Tritt A."/>
            <person name="Yoshinaga Y."/>
            <person name="Zwiers L.-H."/>
            <person name="Turgeon B."/>
            <person name="Goodwin S."/>
            <person name="Spatafora J."/>
            <person name="Crous P."/>
            <person name="Grigoriev I."/>
        </authorList>
    </citation>
    <scope>NUCLEOTIDE SEQUENCE</scope>
    <source>
        <strain evidence="8">Tuck. ex Michener</strain>
    </source>
</reference>
<keyword evidence="5" id="KW-0206">Cytoskeleton</keyword>
<dbReference type="Gene3D" id="2.160.10.10">
    <property type="entry name" value="Hexapeptide repeat proteins"/>
    <property type="match status" value="1"/>
</dbReference>
<dbReference type="GO" id="GO:0005869">
    <property type="term" value="C:dynactin complex"/>
    <property type="evidence" value="ECO:0007669"/>
    <property type="project" value="InterPro"/>
</dbReference>
<dbReference type="PANTHER" id="PTHR13072:SF0">
    <property type="entry name" value="DYNACTIN SUBUNIT 6"/>
    <property type="match status" value="1"/>
</dbReference>
<evidence type="ECO:0000256" key="1">
    <source>
        <dbReference type="ARBA" id="ARBA00004245"/>
    </source>
</evidence>
<sequence>MSDQVSSNRDSATFKVVPAAATVAAAPSKRVSSTASKPALSKPPTTIHPSAIVAEKAVLTGLYHISIGANSVIHPFARIVSEAGPITIGENVIVNERAVVGGARSSDGMERTGDGNVEVHIGNSVTVESSAVVEANMIGEGSIIDIEARVGTGARIGKYCKLSPKASVGANETMEDFTTLSDPGRRHTDHLLKCNPTVRALRSKRQKDQVELLRRLIPSNLAKWS</sequence>
<evidence type="ECO:0000256" key="7">
    <source>
        <dbReference type="SAM" id="MobiDB-lite"/>
    </source>
</evidence>
<dbReference type="EMBL" id="ML991802">
    <property type="protein sequence ID" value="KAF2233937.1"/>
    <property type="molecule type" value="Genomic_DNA"/>
</dbReference>
<evidence type="ECO:0000313" key="9">
    <source>
        <dbReference type="Proteomes" id="UP000800092"/>
    </source>
</evidence>
<dbReference type="SUPFAM" id="SSF51161">
    <property type="entry name" value="Trimeric LpxA-like enzymes"/>
    <property type="match status" value="1"/>
</dbReference>
<comment type="function">
    <text evidence="6">Part of the dynactin complex that activates the molecular motor dynein for ultra-processive transport along microtubules.</text>
</comment>
<dbReference type="InterPro" id="IPR027777">
    <property type="entry name" value="DCTN6"/>
</dbReference>
<comment type="similarity">
    <text evidence="2">Belongs to the dynactin subunits 5/6 family. Dynactin subunit 6 subfamily.</text>
</comment>
<comment type="subcellular location">
    <subcellularLocation>
        <location evidence="1">Cytoplasm</location>
        <location evidence="1">Cytoskeleton</location>
    </subcellularLocation>
</comment>
<evidence type="ECO:0000256" key="5">
    <source>
        <dbReference type="ARBA" id="ARBA00023212"/>
    </source>
</evidence>
<dbReference type="InterPro" id="IPR011004">
    <property type="entry name" value="Trimer_LpxA-like_sf"/>
</dbReference>
<gene>
    <name evidence="8" type="ORF">EV356DRAFT_502863</name>
</gene>
<dbReference type="GO" id="GO:0007052">
    <property type="term" value="P:mitotic spindle organization"/>
    <property type="evidence" value="ECO:0007669"/>
    <property type="project" value="TreeGrafter"/>
</dbReference>
<name>A0A6A6H7K8_VIRVR</name>
<dbReference type="OrthoDB" id="2355at2759"/>
<evidence type="ECO:0000313" key="8">
    <source>
        <dbReference type="EMBL" id="KAF2233937.1"/>
    </source>
</evidence>
<evidence type="ECO:0000256" key="6">
    <source>
        <dbReference type="ARBA" id="ARBA00034687"/>
    </source>
</evidence>
<evidence type="ECO:0000256" key="2">
    <source>
        <dbReference type="ARBA" id="ARBA00007719"/>
    </source>
</evidence>
<accession>A0A6A6H7K8</accession>
<dbReference type="AlphaFoldDB" id="A0A6A6H7K8"/>
<proteinExistence type="inferred from homology"/>
<keyword evidence="9" id="KW-1185">Reference proteome</keyword>
<dbReference type="PANTHER" id="PTHR13072">
    <property type="entry name" value="DYNACTIN 6"/>
    <property type="match status" value="1"/>
</dbReference>
<keyword evidence="4" id="KW-0963">Cytoplasm</keyword>